<dbReference type="EMBL" id="KV441026">
    <property type="protein sequence ID" value="OAD67032.1"/>
    <property type="molecule type" value="Genomic_DNA"/>
</dbReference>
<evidence type="ECO:0000313" key="1">
    <source>
        <dbReference type="EMBL" id="OAD67032.1"/>
    </source>
</evidence>
<organism evidence="1 2">
    <name type="scientific">Phycomyces blakesleeanus (strain ATCC 8743b / DSM 1359 / FGSC 10004 / NBRC 33097 / NRRL 1555)</name>
    <dbReference type="NCBI Taxonomy" id="763407"/>
    <lineage>
        <taxon>Eukaryota</taxon>
        <taxon>Fungi</taxon>
        <taxon>Fungi incertae sedis</taxon>
        <taxon>Mucoromycota</taxon>
        <taxon>Mucoromycotina</taxon>
        <taxon>Mucoromycetes</taxon>
        <taxon>Mucorales</taxon>
        <taxon>Phycomycetaceae</taxon>
        <taxon>Phycomyces</taxon>
    </lineage>
</organism>
<dbReference type="Proteomes" id="UP000077315">
    <property type="component" value="Unassembled WGS sequence"/>
</dbReference>
<name>A0A162T9I5_PHYB8</name>
<keyword evidence="2" id="KW-1185">Reference proteome</keyword>
<reference evidence="2" key="1">
    <citation type="submission" date="2015-06" db="EMBL/GenBank/DDBJ databases">
        <title>Expansion of signal transduction pathways in fungi by whole-genome duplication.</title>
        <authorList>
            <consortium name="DOE Joint Genome Institute"/>
            <person name="Corrochano L.M."/>
            <person name="Kuo A."/>
            <person name="Marcet-Houben M."/>
            <person name="Polaino S."/>
            <person name="Salamov A."/>
            <person name="Villalobos J.M."/>
            <person name="Alvarez M.I."/>
            <person name="Avalos J."/>
            <person name="Benito E.P."/>
            <person name="Benoit I."/>
            <person name="Burger G."/>
            <person name="Camino L.P."/>
            <person name="Canovas D."/>
            <person name="Cerda-Olmedo E."/>
            <person name="Cheng J.-F."/>
            <person name="Dominguez A."/>
            <person name="Elias M."/>
            <person name="Eslava A.P."/>
            <person name="Glaser F."/>
            <person name="Grimwood J."/>
            <person name="Gutierrez G."/>
            <person name="Heitman J."/>
            <person name="Henrissat B."/>
            <person name="Iturriaga E.A."/>
            <person name="Lang B.F."/>
            <person name="Lavin J.L."/>
            <person name="Lee S."/>
            <person name="Li W."/>
            <person name="Lindquist E."/>
            <person name="Lopez-Garcia S."/>
            <person name="Luque E.M."/>
            <person name="Marcos A.T."/>
            <person name="Martin J."/>
            <person name="McCluskey K."/>
            <person name="Medina H.R."/>
            <person name="Miralles-Duran A."/>
            <person name="Miyazaki A."/>
            <person name="Munoz-Torres E."/>
            <person name="Oguiza J.A."/>
            <person name="Ohm R."/>
            <person name="Olmedo M."/>
            <person name="Orejas M."/>
            <person name="Ortiz-Castellanos L."/>
            <person name="Pisabarro A.G."/>
            <person name="Rodriguez-Romero J."/>
            <person name="Ruiz-Herrera J."/>
            <person name="Ruiz-Vazquez R."/>
            <person name="Sanz C."/>
            <person name="Schackwitz W."/>
            <person name="Schmutz J."/>
            <person name="Shahriari M."/>
            <person name="Shelest E."/>
            <person name="Silva-Franco F."/>
            <person name="Soanes D."/>
            <person name="Syed K."/>
            <person name="Tagua V.G."/>
            <person name="Talbot N.J."/>
            <person name="Thon M."/>
            <person name="De vries R.P."/>
            <person name="Wiebenga A."/>
            <person name="Yadav J.S."/>
            <person name="Braun E.L."/>
            <person name="Baker S."/>
            <person name="Garre V."/>
            <person name="Horwitz B."/>
            <person name="Torres-Martinez S."/>
            <person name="Idnurm A."/>
            <person name="Herrera-Estrella A."/>
            <person name="Gabaldon T."/>
            <person name="Grigoriev I.V."/>
        </authorList>
    </citation>
    <scope>NUCLEOTIDE SEQUENCE [LARGE SCALE GENOMIC DNA]</scope>
    <source>
        <strain evidence="2">NRRL 1555(-)</strain>
    </source>
</reference>
<dbReference type="AlphaFoldDB" id="A0A162T9I5"/>
<evidence type="ECO:0000313" key="2">
    <source>
        <dbReference type="Proteomes" id="UP000077315"/>
    </source>
</evidence>
<dbReference type="InParanoid" id="A0A162T9I5"/>
<dbReference type="GeneID" id="29003178"/>
<protein>
    <submittedName>
        <fullName evidence="1">Uncharacterized protein</fullName>
    </submittedName>
</protein>
<gene>
    <name evidence="1" type="ORF">PHYBLDRAFT_70391</name>
</gene>
<dbReference type="OrthoDB" id="2285917at2759"/>
<sequence length="385" mass="43279">MGMLPASLNDMQYAIHFELQFMMDMRDVLATSDQGLADFYNKINPAAESILQSSRVMNLILTTLIGEDAIDHYISSLCEWIDGRHADVLYTPVTSSTDDFPSVIIEIQNVMDKPSVRRLIKYCGYIFDKYQVEPIALTICLNTARREITKKTKKLTETDKFIKEATIASSLETPLLPMVALSYVLTKQQIFLLGLEHRNDPTVQMEPLTMKSTTKKTTVDVLLSVCNNNRDQFKRILDALEKDGDVKRARLYADNGLLYSQPSSSTMPEPLALLQEVVEGTEAIIPTASTGAPFHNVIAAISTIGVVNITMRVPMPPKKIRSKMFVESETLAQISTEACKDVLLSHLVDITQRSKNHFGNYLNKIFYPNFKKVFELNSQSVPIEV</sequence>
<accession>A0A162T9I5</accession>
<dbReference type="VEuPathDB" id="FungiDB:PHYBLDRAFT_70391"/>
<dbReference type="RefSeq" id="XP_018285072.1">
    <property type="nucleotide sequence ID" value="XM_018442272.1"/>
</dbReference>
<proteinExistence type="predicted"/>